<dbReference type="AlphaFoldDB" id="A0A3E1K8D7"/>
<evidence type="ECO:0000256" key="3">
    <source>
        <dbReference type="ARBA" id="ARBA00022722"/>
    </source>
</evidence>
<name>A0A3E1K8D7_9GAMM</name>
<dbReference type="InterPro" id="IPR014721">
    <property type="entry name" value="Ribsml_uS5_D2-typ_fold_subgr"/>
</dbReference>
<dbReference type="OrthoDB" id="9796422at2"/>
<dbReference type="NCBIfam" id="TIGR00188">
    <property type="entry name" value="rnpA"/>
    <property type="match status" value="1"/>
</dbReference>
<evidence type="ECO:0000256" key="6">
    <source>
        <dbReference type="ARBA" id="ARBA00022884"/>
    </source>
</evidence>
<dbReference type="SUPFAM" id="SSF54211">
    <property type="entry name" value="Ribosomal protein S5 domain 2-like"/>
    <property type="match status" value="1"/>
</dbReference>
<keyword evidence="5 7" id="KW-0378">Hydrolase</keyword>
<dbReference type="GO" id="GO:0004526">
    <property type="term" value="F:ribonuclease P activity"/>
    <property type="evidence" value="ECO:0007669"/>
    <property type="project" value="UniProtKB-UniRule"/>
</dbReference>
<keyword evidence="3 7" id="KW-0540">Nuclease</keyword>
<protein>
    <recommendedName>
        <fullName evidence="7 8">Ribonuclease P protein component</fullName>
        <shortName evidence="7">RNase P protein</shortName>
        <shortName evidence="7">RNaseP protein</shortName>
        <ecNumber evidence="7 8">3.1.26.5</ecNumber>
    </recommendedName>
    <alternativeName>
        <fullName evidence="7">Protein C5</fullName>
    </alternativeName>
</protein>
<evidence type="ECO:0000256" key="2">
    <source>
        <dbReference type="ARBA" id="ARBA00022694"/>
    </source>
</evidence>
<dbReference type="Proteomes" id="UP000260351">
    <property type="component" value="Unassembled WGS sequence"/>
</dbReference>
<dbReference type="EMBL" id="QUZK01000036">
    <property type="protein sequence ID" value="RFF30343.1"/>
    <property type="molecule type" value="Genomic_DNA"/>
</dbReference>
<evidence type="ECO:0000256" key="4">
    <source>
        <dbReference type="ARBA" id="ARBA00022759"/>
    </source>
</evidence>
<comment type="catalytic activity">
    <reaction evidence="7">
        <text>Endonucleolytic cleavage of RNA, removing 5'-extranucleotides from tRNA precursor.</text>
        <dbReference type="EC" id="3.1.26.5"/>
    </reaction>
</comment>
<evidence type="ECO:0000313" key="10">
    <source>
        <dbReference type="Proteomes" id="UP000260351"/>
    </source>
</evidence>
<comment type="subunit">
    <text evidence="7">Consists of a catalytic RNA component (M1 or rnpB) and a protein subunit.</text>
</comment>
<dbReference type="InterPro" id="IPR020539">
    <property type="entry name" value="RNase_P_CS"/>
</dbReference>
<dbReference type="GO" id="GO:0001682">
    <property type="term" value="P:tRNA 5'-leader removal"/>
    <property type="evidence" value="ECO:0007669"/>
    <property type="project" value="UniProtKB-UniRule"/>
</dbReference>
<evidence type="ECO:0000256" key="7">
    <source>
        <dbReference type="HAMAP-Rule" id="MF_00227"/>
    </source>
</evidence>
<dbReference type="PROSITE" id="PS00648">
    <property type="entry name" value="RIBONUCLEASE_P"/>
    <property type="match status" value="1"/>
</dbReference>
<dbReference type="RefSeq" id="WP_116650710.1">
    <property type="nucleotide sequence ID" value="NZ_QUZK01000036.1"/>
</dbReference>
<dbReference type="HAMAP" id="MF_00227">
    <property type="entry name" value="RNase_P"/>
    <property type="match status" value="1"/>
</dbReference>
<dbReference type="InterPro" id="IPR000100">
    <property type="entry name" value="RNase_P"/>
</dbReference>
<sequence length="115" mass="13737">MPWRQRLPRTARLLSGAQFKAVFSARRSCGNELFRVHYIPSDQARLGMAVSRRVSKRAVDRNRIRRQIRETFRLRRDRLAPMDYVVVARSAARDADRRVLREKLEQLWQRFSDNP</sequence>
<dbReference type="EC" id="3.1.26.5" evidence="7 8"/>
<evidence type="ECO:0000313" key="9">
    <source>
        <dbReference type="EMBL" id="RFF30343.1"/>
    </source>
</evidence>
<dbReference type="GO" id="GO:0030677">
    <property type="term" value="C:ribonuclease P complex"/>
    <property type="evidence" value="ECO:0007669"/>
    <property type="project" value="TreeGrafter"/>
</dbReference>
<comment type="function">
    <text evidence="1 7">RNaseP catalyzes the removal of the 5'-leader sequence from pre-tRNA to produce the mature 5'-terminus. It can also cleave other RNA substrates such as 4.5S RNA. The protein component plays an auxiliary but essential role in vivo by binding to the 5'-leader sequence and broadening the substrate specificity of the ribozyme.</text>
</comment>
<evidence type="ECO:0000256" key="8">
    <source>
        <dbReference type="NCBIfam" id="TIGR00188"/>
    </source>
</evidence>
<proteinExistence type="inferred from homology"/>
<dbReference type="Pfam" id="PF00825">
    <property type="entry name" value="Ribonuclease_P"/>
    <property type="match status" value="1"/>
</dbReference>
<dbReference type="InterPro" id="IPR020568">
    <property type="entry name" value="Ribosomal_Su5_D2-typ_SF"/>
</dbReference>
<keyword evidence="6 7" id="KW-0694">RNA-binding</keyword>
<gene>
    <name evidence="7 9" type="primary">rnpA</name>
    <name evidence="9" type="ORF">DZC52_08495</name>
</gene>
<evidence type="ECO:0000256" key="5">
    <source>
        <dbReference type="ARBA" id="ARBA00022801"/>
    </source>
</evidence>
<evidence type="ECO:0000256" key="1">
    <source>
        <dbReference type="ARBA" id="ARBA00002663"/>
    </source>
</evidence>
<keyword evidence="10" id="KW-1185">Reference proteome</keyword>
<keyword evidence="2 7" id="KW-0819">tRNA processing</keyword>
<dbReference type="GO" id="GO:0000049">
    <property type="term" value="F:tRNA binding"/>
    <property type="evidence" value="ECO:0007669"/>
    <property type="project" value="UniProtKB-UniRule"/>
</dbReference>
<dbReference type="GO" id="GO:0042781">
    <property type="term" value="F:3'-tRNA processing endoribonuclease activity"/>
    <property type="evidence" value="ECO:0007669"/>
    <property type="project" value="TreeGrafter"/>
</dbReference>
<dbReference type="PANTHER" id="PTHR33992:SF1">
    <property type="entry name" value="RIBONUCLEASE P PROTEIN COMPONENT"/>
    <property type="match status" value="1"/>
</dbReference>
<dbReference type="PANTHER" id="PTHR33992">
    <property type="entry name" value="RIBONUCLEASE P PROTEIN COMPONENT"/>
    <property type="match status" value="1"/>
</dbReference>
<comment type="similarity">
    <text evidence="7">Belongs to the RnpA family.</text>
</comment>
<organism evidence="9 10">
    <name type="scientific">Wenzhouxiangella sediminis</name>
    <dbReference type="NCBI Taxonomy" id="1792836"/>
    <lineage>
        <taxon>Bacteria</taxon>
        <taxon>Pseudomonadati</taxon>
        <taxon>Pseudomonadota</taxon>
        <taxon>Gammaproteobacteria</taxon>
        <taxon>Chromatiales</taxon>
        <taxon>Wenzhouxiangellaceae</taxon>
        <taxon>Wenzhouxiangella</taxon>
    </lineage>
</organism>
<comment type="caution">
    <text evidence="9">The sequence shown here is derived from an EMBL/GenBank/DDBJ whole genome shotgun (WGS) entry which is preliminary data.</text>
</comment>
<keyword evidence="4 7" id="KW-0255">Endonuclease</keyword>
<accession>A0A3E1K8D7</accession>
<reference evidence="9 10" key="1">
    <citation type="submission" date="2018-08" db="EMBL/GenBank/DDBJ databases">
        <title>Wenzhouxiangella salilacus sp. nov., a novel bacterium isolated from a saline lake in Xinjiang Province, China.</title>
        <authorList>
            <person name="Han S."/>
        </authorList>
    </citation>
    <scope>NUCLEOTIDE SEQUENCE [LARGE SCALE GENOMIC DNA]</scope>
    <source>
        <strain evidence="9 10">XDB06</strain>
    </source>
</reference>
<dbReference type="Gene3D" id="3.30.230.10">
    <property type="match status" value="1"/>
</dbReference>